<dbReference type="AlphaFoldDB" id="A0A4Q6Y293"/>
<dbReference type="Proteomes" id="UP000292085">
    <property type="component" value="Unassembled WGS sequence"/>
</dbReference>
<dbReference type="Gene3D" id="3.10.180.10">
    <property type="entry name" value="2,3-Dihydroxybiphenyl 1,2-Dioxygenase, domain 1"/>
    <property type="match status" value="2"/>
</dbReference>
<dbReference type="OrthoDB" id="9803142at2"/>
<evidence type="ECO:0000313" key="3">
    <source>
        <dbReference type="Proteomes" id="UP000292085"/>
    </source>
</evidence>
<sequence>MLERSSDGASALAASRVVAGIHSLDHFAYDVPDLNEAAQFYTDFGLDVKRVGDHGLELYTFGNPHCWAKLTQGPHKKLRYLSFGAFERDLPHFEKRVDEANVERCAPLTQDGGIWFLSPDGLPLQIKACEKSSPAAKTEFSATSSPPGKAGAVRKAIAPVAKPRRLAHIMLFTANISGAIDFYSQILGLRLSDRSGDIVAFMHGIHGSDHHLIALAASDRSGLHHSSWDMPTFHDVGLASQLMIEKGHSAGWGLGRHLLGANYFYYVRDPWMSFAEYSADIDFIPAGAEWPAADYTPDDAFSFWGPPPPPQFAANFEPF</sequence>
<protein>
    <submittedName>
        <fullName evidence="2">Metapyrocatechase</fullName>
    </submittedName>
</protein>
<dbReference type="SUPFAM" id="SSF54593">
    <property type="entry name" value="Glyoxalase/Bleomycin resistance protein/Dihydroxybiphenyl dioxygenase"/>
    <property type="match status" value="1"/>
</dbReference>
<evidence type="ECO:0000313" key="2">
    <source>
        <dbReference type="EMBL" id="RZF63439.1"/>
    </source>
</evidence>
<organism evidence="2 3">
    <name type="scientific">Sphingomonas populi</name>
    <dbReference type="NCBI Taxonomy" id="2484750"/>
    <lineage>
        <taxon>Bacteria</taxon>
        <taxon>Pseudomonadati</taxon>
        <taxon>Pseudomonadota</taxon>
        <taxon>Alphaproteobacteria</taxon>
        <taxon>Sphingomonadales</taxon>
        <taxon>Sphingomonadaceae</taxon>
        <taxon>Sphingomonas</taxon>
    </lineage>
</organism>
<name>A0A4Q6Y293_9SPHN</name>
<dbReference type="InterPro" id="IPR037523">
    <property type="entry name" value="VOC_core"/>
</dbReference>
<accession>A0A4Q6Y293</accession>
<dbReference type="Pfam" id="PF00903">
    <property type="entry name" value="Glyoxalase"/>
    <property type="match status" value="2"/>
</dbReference>
<proteinExistence type="predicted"/>
<comment type="caution">
    <text evidence="2">The sequence shown here is derived from an EMBL/GenBank/DDBJ whole genome shotgun (WGS) entry which is preliminary data.</text>
</comment>
<evidence type="ECO:0000259" key="1">
    <source>
        <dbReference type="PROSITE" id="PS51819"/>
    </source>
</evidence>
<dbReference type="InterPro" id="IPR029068">
    <property type="entry name" value="Glyas_Bleomycin-R_OHBP_Dase"/>
</dbReference>
<gene>
    <name evidence="2" type="ORF">EWE75_16130</name>
</gene>
<dbReference type="PROSITE" id="PS51819">
    <property type="entry name" value="VOC"/>
    <property type="match status" value="1"/>
</dbReference>
<dbReference type="EMBL" id="SGIS01000026">
    <property type="protein sequence ID" value="RZF63439.1"/>
    <property type="molecule type" value="Genomic_DNA"/>
</dbReference>
<dbReference type="InterPro" id="IPR004360">
    <property type="entry name" value="Glyas_Fos-R_dOase_dom"/>
</dbReference>
<dbReference type="RefSeq" id="WP_130159127.1">
    <property type="nucleotide sequence ID" value="NZ_SGIS01000026.1"/>
</dbReference>
<keyword evidence="3" id="KW-1185">Reference proteome</keyword>
<reference evidence="2 3" key="1">
    <citation type="submission" date="2019-02" db="EMBL/GenBank/DDBJ databases">
        <authorList>
            <person name="Li Y."/>
        </authorList>
    </citation>
    <scope>NUCLEOTIDE SEQUENCE [LARGE SCALE GENOMIC DNA]</scope>
    <source>
        <strain evidence="2 3">3-7</strain>
    </source>
</reference>
<feature type="domain" description="VOC" evidence="1">
    <location>
        <begin position="165"/>
        <end position="280"/>
    </location>
</feature>